<dbReference type="RefSeq" id="WP_146296890.1">
    <property type="nucleotide sequence ID" value="NZ_CP042326.1"/>
</dbReference>
<evidence type="ECO:0000313" key="1">
    <source>
        <dbReference type="EMBL" id="QDZ41053.1"/>
    </source>
</evidence>
<evidence type="ECO:0000313" key="2">
    <source>
        <dbReference type="Proteomes" id="UP000318453"/>
    </source>
</evidence>
<dbReference type="EMBL" id="CP042326">
    <property type="protein sequence ID" value="QDZ41053.1"/>
    <property type="molecule type" value="Genomic_DNA"/>
</dbReference>
<keyword evidence="1" id="KW-0378">Hydrolase</keyword>
<dbReference type="Proteomes" id="UP000318453">
    <property type="component" value="Chromosome"/>
</dbReference>
<sequence length="250" mass="28422">MRHLLLSRWQGSIFAACLGLDCSLVWQQGIESLATKEDWQLSFTEETAGEILLISLPRLLFFCDQPEETITKPHHLAESQLAINSYVRAMALILREKLVAERLFQDLKATFGQDYDHESLQTLQISLEEGKSLQEVKEQLPLSCWEIWLALYCFVTSAEDVVLTINRAEQFGGAEVVALAGALSGAHNGVSGIPIPWRCRYREQLKHWKTKLEAMFITWSGSYQFARMGQPMDINHLNAIALPEVIQPRY</sequence>
<proteinExistence type="predicted"/>
<accession>A0A5B8NP39</accession>
<dbReference type="SUPFAM" id="SSF101478">
    <property type="entry name" value="ADP-ribosylglycohydrolase"/>
    <property type="match status" value="1"/>
</dbReference>
<dbReference type="Gene3D" id="1.10.4080.10">
    <property type="entry name" value="ADP-ribosylation/Crystallin J1"/>
    <property type="match status" value="1"/>
</dbReference>
<reference evidence="1 2" key="1">
    <citation type="submission" date="2019-08" db="EMBL/GenBank/DDBJ databases">
        <title>Carotenoids and Carotenoid Binding Proteins in the Halophilic Cyanobacterium Euhalothece sp. ZM00.</title>
        <authorList>
            <person name="Cho S.M."/>
            <person name="Song J.Y."/>
            <person name="Park Y.-I."/>
        </authorList>
    </citation>
    <scope>NUCLEOTIDE SEQUENCE [LARGE SCALE GENOMIC DNA]</scope>
    <source>
        <strain evidence="1 2">Z-M001</strain>
    </source>
</reference>
<name>A0A5B8NP39_9CHRO</name>
<dbReference type="GO" id="GO:0016787">
    <property type="term" value="F:hydrolase activity"/>
    <property type="evidence" value="ECO:0007669"/>
    <property type="project" value="UniProtKB-KW"/>
</dbReference>
<protein>
    <submittedName>
        <fullName evidence="1">ADP-ribosylglycohydrolase family protein</fullName>
    </submittedName>
</protein>
<keyword evidence="2" id="KW-1185">Reference proteome</keyword>
<dbReference type="KEGG" id="enn:FRE64_14550"/>
<dbReference type="AlphaFoldDB" id="A0A5B8NP39"/>
<gene>
    <name evidence="1" type="ORF">FRE64_14550</name>
</gene>
<dbReference type="OrthoDB" id="574287at2"/>
<dbReference type="InterPro" id="IPR036705">
    <property type="entry name" value="Ribosyl_crysJ1_sf"/>
</dbReference>
<organism evidence="1 2">
    <name type="scientific">Euhalothece natronophila Z-M001</name>
    <dbReference type="NCBI Taxonomy" id="522448"/>
    <lineage>
        <taxon>Bacteria</taxon>
        <taxon>Bacillati</taxon>
        <taxon>Cyanobacteriota</taxon>
        <taxon>Cyanophyceae</taxon>
        <taxon>Oscillatoriophycideae</taxon>
        <taxon>Chroococcales</taxon>
        <taxon>Halothecacae</taxon>
        <taxon>Halothece cluster</taxon>
        <taxon>Euhalothece</taxon>
    </lineage>
</organism>